<feature type="transmembrane region" description="Helical" evidence="1">
    <location>
        <begin position="12"/>
        <end position="30"/>
    </location>
</feature>
<gene>
    <name evidence="3" type="ORF">FNW11_03410</name>
    <name evidence="2" type="ORF">FNW12_04400</name>
</gene>
<feature type="transmembrane region" description="Helical" evidence="1">
    <location>
        <begin position="100"/>
        <end position="118"/>
    </location>
</feature>
<feature type="transmembrane region" description="Helical" evidence="1">
    <location>
        <begin position="304"/>
        <end position="322"/>
    </location>
</feature>
<evidence type="ECO:0000256" key="1">
    <source>
        <dbReference type="SAM" id="Phobius"/>
    </source>
</evidence>
<feature type="transmembrane region" description="Helical" evidence="1">
    <location>
        <begin position="191"/>
        <end position="209"/>
    </location>
</feature>
<keyword evidence="4" id="KW-1185">Reference proteome</keyword>
<feature type="transmembrane region" description="Helical" evidence="1">
    <location>
        <begin position="124"/>
        <end position="140"/>
    </location>
</feature>
<feature type="transmembrane region" description="Helical" evidence="1">
    <location>
        <begin position="334"/>
        <end position="349"/>
    </location>
</feature>
<keyword evidence="1" id="KW-0472">Membrane</keyword>
<evidence type="ECO:0000313" key="2">
    <source>
        <dbReference type="EMBL" id="TRX08490.1"/>
    </source>
</evidence>
<dbReference type="RefSeq" id="WP_143387303.1">
    <property type="nucleotide sequence ID" value="NZ_VJZL01000003.1"/>
</dbReference>
<dbReference type="OrthoDB" id="2286267at2"/>
<accession>A0A553BWD5</accession>
<dbReference type="AlphaFoldDB" id="A0A553BWD5"/>
<comment type="caution">
    <text evidence="3">The sequence shown here is derived from an EMBL/GenBank/DDBJ whole genome shotgun (WGS) entry which is preliminary data.</text>
</comment>
<keyword evidence="1" id="KW-1133">Transmembrane helix</keyword>
<dbReference type="EMBL" id="VJZN01000005">
    <property type="protein sequence ID" value="TRX08490.1"/>
    <property type="molecule type" value="Genomic_DNA"/>
</dbReference>
<feature type="transmembrane region" description="Helical" evidence="1">
    <location>
        <begin position="245"/>
        <end position="263"/>
    </location>
</feature>
<feature type="transmembrane region" description="Helical" evidence="1">
    <location>
        <begin position="269"/>
        <end position="292"/>
    </location>
</feature>
<proteinExistence type="predicted"/>
<sequence>MQILVKKKTAFFMGLFIANLFIAMASSFVLPDKFFYDAKTIVLHEYNETGISGSYSAAILFYKITGLKYLPYFLVALIQYPILIYLLYKIGIPTNFHKINVKNVLVYIGFFMIAIFIAMPSKEFITFIYLAIIPFVFHSARIPSKYKVVITLMIVAFFGVFFRSYFLLIPIIAIGMYFITLIDFQNRALSSVFYGLLIAIFISLSVGVIKGKYLSESSRDVVNRDRMNSKDANSIIISPIKTDTWYGETVGIVYGFFAVNIPLEGFKHIFSPQIIAFIIWQILLFYILFVRFSRCLIDRKKHRYLLWTLLILFSYFIVQGIFEPDLGTATRHKIGVFPLIYYALYYEYFRKELQQNI</sequence>
<reference evidence="4 5" key="1">
    <citation type="submission" date="2019-07" db="EMBL/GenBank/DDBJ databases">
        <title>Novel species of Flavobacterium.</title>
        <authorList>
            <person name="Liu Q."/>
            <person name="Xin Y.-H."/>
        </authorList>
    </citation>
    <scope>NUCLEOTIDE SEQUENCE [LARGE SCALE GENOMIC DNA]</scope>
    <source>
        <strain evidence="2 4">GSP39</strain>
        <strain evidence="3 5">GSR22</strain>
    </source>
</reference>
<keyword evidence="1" id="KW-0812">Transmembrane</keyword>
<name>A0A553BWD5_9FLAO</name>
<evidence type="ECO:0000313" key="4">
    <source>
        <dbReference type="Proteomes" id="UP000318528"/>
    </source>
</evidence>
<evidence type="ECO:0000313" key="3">
    <source>
        <dbReference type="EMBL" id="TRX12597.1"/>
    </source>
</evidence>
<dbReference type="Proteomes" id="UP000318669">
    <property type="component" value="Unassembled WGS sequence"/>
</dbReference>
<dbReference type="Proteomes" id="UP000318528">
    <property type="component" value="Unassembled WGS sequence"/>
</dbReference>
<organism evidence="3 5">
    <name type="scientific">Flavobacterium gawalongense</name>
    <dbReference type="NCBI Taxonomy" id="2594432"/>
    <lineage>
        <taxon>Bacteria</taxon>
        <taxon>Pseudomonadati</taxon>
        <taxon>Bacteroidota</taxon>
        <taxon>Flavobacteriia</taxon>
        <taxon>Flavobacteriales</taxon>
        <taxon>Flavobacteriaceae</taxon>
        <taxon>Flavobacterium</taxon>
    </lineage>
</organism>
<protein>
    <submittedName>
        <fullName evidence="3">Uncharacterized protein</fullName>
    </submittedName>
</protein>
<feature type="transmembrane region" description="Helical" evidence="1">
    <location>
        <begin position="152"/>
        <end position="179"/>
    </location>
</feature>
<feature type="transmembrane region" description="Helical" evidence="1">
    <location>
        <begin position="69"/>
        <end position="88"/>
    </location>
</feature>
<evidence type="ECO:0000313" key="5">
    <source>
        <dbReference type="Proteomes" id="UP000318669"/>
    </source>
</evidence>
<dbReference type="EMBL" id="VJZL01000003">
    <property type="protein sequence ID" value="TRX12597.1"/>
    <property type="molecule type" value="Genomic_DNA"/>
</dbReference>